<feature type="chain" id="PRO_5046712678" evidence="7">
    <location>
        <begin position="23"/>
        <end position="624"/>
    </location>
</feature>
<dbReference type="InterPro" id="IPR012944">
    <property type="entry name" value="SusD_RagB_dom"/>
</dbReference>
<evidence type="ECO:0000313" key="10">
    <source>
        <dbReference type="EMBL" id="MFC3199085.1"/>
    </source>
</evidence>
<dbReference type="PROSITE" id="PS51257">
    <property type="entry name" value="PROKAR_LIPOPROTEIN"/>
    <property type="match status" value="1"/>
</dbReference>
<dbReference type="InterPro" id="IPR033985">
    <property type="entry name" value="SusD-like_N"/>
</dbReference>
<comment type="similarity">
    <text evidence="2">Belongs to the SusD family.</text>
</comment>
<comment type="caution">
    <text evidence="10">The sequence shown here is derived from an EMBL/GenBank/DDBJ whole genome shotgun (WGS) entry which is preliminary data.</text>
</comment>
<dbReference type="Gene3D" id="1.25.40.390">
    <property type="match status" value="1"/>
</dbReference>
<sequence length="624" mass="70216">MKQSSISIFKASLLAFLMTAFTGCSDFLDREPDRIVDDEQVFSDPALIQSVLANFYGRLFVVPNTNPAITWGQHINNSYQYTILDEAGKSDGGPDNMQTFSDTQWRVYNYELIRNINQFLQGLRGSDALGETERQTYEGEARFIRAWTYFNMCRGMGGMPIVGDEVFDYQVGMDVTALQYPRSTEAGLYDYIIDECDAIAGLLPDAPTINAARANKWAALLLKARAAVYAGSLANYNNKMPSPIRTAGGEVGIPAELANGYYETALATAQEIISNSPYRLNMTQPDNLERNFYEALSSKVNNNEVIWARDHIYPGAGQQTGFTRENIPGSHAEDIDRAYAGPLLNLVEDFEYTDDRDGTIRTQDGSGNYIFYDNPQDAFANKDARLGGSVMVPGSSFKGEVVELQAGQKIWNNGSWQTRTGQPGDRDGNGRLITSANGPNTSNEQFINKTGFFFRKFMDEAQGASTRGRNSEMWFPRLRYAEALMIGAEAAFELGQQSAAVECINQIRERAGIQPLTAVTLDDIIQERRVEFAFEDHRYWDLKRWRRAHIVWNGVQNSPTATQYALFPYLVVAPGTPNDGKYVFDKRTFSNALHPRFFQLRHYYNFIDLGWRNANPKIVLNPFQ</sequence>
<evidence type="ECO:0000256" key="6">
    <source>
        <dbReference type="SAM" id="MobiDB-lite"/>
    </source>
</evidence>
<proteinExistence type="inferred from homology"/>
<keyword evidence="11" id="KW-1185">Reference proteome</keyword>
<keyword evidence="5" id="KW-0998">Cell outer membrane</keyword>
<evidence type="ECO:0000256" key="4">
    <source>
        <dbReference type="ARBA" id="ARBA00023136"/>
    </source>
</evidence>
<feature type="domain" description="RagB/SusD" evidence="8">
    <location>
        <begin position="303"/>
        <end position="622"/>
    </location>
</feature>
<evidence type="ECO:0000256" key="2">
    <source>
        <dbReference type="ARBA" id="ARBA00006275"/>
    </source>
</evidence>
<feature type="compositionally biased region" description="Polar residues" evidence="6">
    <location>
        <begin position="432"/>
        <end position="442"/>
    </location>
</feature>
<name>A0ABV7JLX4_9SPHI</name>
<dbReference type="Pfam" id="PF14322">
    <property type="entry name" value="SusD-like_3"/>
    <property type="match status" value="1"/>
</dbReference>
<gene>
    <name evidence="10" type="ORF">ACFOET_15780</name>
</gene>
<evidence type="ECO:0000313" key="11">
    <source>
        <dbReference type="Proteomes" id="UP001595526"/>
    </source>
</evidence>
<evidence type="ECO:0000259" key="8">
    <source>
        <dbReference type="Pfam" id="PF07980"/>
    </source>
</evidence>
<evidence type="ECO:0000259" key="9">
    <source>
        <dbReference type="Pfam" id="PF14322"/>
    </source>
</evidence>
<dbReference type="Pfam" id="PF07980">
    <property type="entry name" value="SusD_RagB"/>
    <property type="match status" value="1"/>
</dbReference>
<dbReference type="Proteomes" id="UP001595526">
    <property type="component" value="Unassembled WGS sequence"/>
</dbReference>
<dbReference type="RefSeq" id="WP_379024363.1">
    <property type="nucleotide sequence ID" value="NZ_JBHRTA010000038.1"/>
</dbReference>
<feature type="domain" description="SusD-like N-terminal" evidence="9">
    <location>
        <begin position="26"/>
        <end position="225"/>
    </location>
</feature>
<dbReference type="InterPro" id="IPR011990">
    <property type="entry name" value="TPR-like_helical_dom_sf"/>
</dbReference>
<evidence type="ECO:0000256" key="3">
    <source>
        <dbReference type="ARBA" id="ARBA00022729"/>
    </source>
</evidence>
<evidence type="ECO:0000256" key="7">
    <source>
        <dbReference type="SAM" id="SignalP"/>
    </source>
</evidence>
<keyword evidence="3 7" id="KW-0732">Signal</keyword>
<feature type="signal peptide" evidence="7">
    <location>
        <begin position="1"/>
        <end position="22"/>
    </location>
</feature>
<comment type="subcellular location">
    <subcellularLocation>
        <location evidence="1">Cell outer membrane</location>
    </subcellularLocation>
</comment>
<accession>A0ABV7JLX4</accession>
<protein>
    <submittedName>
        <fullName evidence="10">RagB/SusD family nutrient uptake outer membrane protein</fullName>
    </submittedName>
</protein>
<keyword evidence="4" id="KW-0472">Membrane</keyword>
<reference evidence="11" key="1">
    <citation type="journal article" date="2019" name="Int. J. Syst. Evol. Microbiol.">
        <title>The Global Catalogue of Microorganisms (GCM) 10K type strain sequencing project: providing services to taxonomists for standard genome sequencing and annotation.</title>
        <authorList>
            <consortium name="The Broad Institute Genomics Platform"/>
            <consortium name="The Broad Institute Genome Sequencing Center for Infectious Disease"/>
            <person name="Wu L."/>
            <person name="Ma J."/>
        </authorList>
    </citation>
    <scope>NUCLEOTIDE SEQUENCE [LARGE SCALE GENOMIC DNA]</scope>
    <source>
        <strain evidence="11">KCTC 52416</strain>
    </source>
</reference>
<organism evidence="10 11">
    <name type="scientific">Parapedobacter deserti</name>
    <dbReference type="NCBI Taxonomy" id="1912957"/>
    <lineage>
        <taxon>Bacteria</taxon>
        <taxon>Pseudomonadati</taxon>
        <taxon>Bacteroidota</taxon>
        <taxon>Sphingobacteriia</taxon>
        <taxon>Sphingobacteriales</taxon>
        <taxon>Sphingobacteriaceae</taxon>
        <taxon>Parapedobacter</taxon>
    </lineage>
</organism>
<feature type="region of interest" description="Disordered" evidence="6">
    <location>
        <begin position="414"/>
        <end position="442"/>
    </location>
</feature>
<dbReference type="SUPFAM" id="SSF48452">
    <property type="entry name" value="TPR-like"/>
    <property type="match status" value="1"/>
</dbReference>
<evidence type="ECO:0000256" key="5">
    <source>
        <dbReference type="ARBA" id="ARBA00023237"/>
    </source>
</evidence>
<evidence type="ECO:0000256" key="1">
    <source>
        <dbReference type="ARBA" id="ARBA00004442"/>
    </source>
</evidence>
<dbReference type="EMBL" id="JBHRTA010000038">
    <property type="protein sequence ID" value="MFC3199085.1"/>
    <property type="molecule type" value="Genomic_DNA"/>
</dbReference>